<evidence type="ECO:0000313" key="3">
    <source>
        <dbReference type="Proteomes" id="UP001057580"/>
    </source>
</evidence>
<dbReference type="InterPro" id="IPR036390">
    <property type="entry name" value="WH_DNA-bd_sf"/>
</dbReference>
<proteinExistence type="predicted"/>
<evidence type="ECO:0000313" key="2">
    <source>
        <dbReference type="EMBL" id="UWM54541.1"/>
    </source>
</evidence>
<name>A0A9E7U8A3_9EURY</name>
<keyword evidence="3" id="KW-1185">Reference proteome</keyword>
<accession>A0A9E7U8A3</accession>
<evidence type="ECO:0000259" key="1">
    <source>
        <dbReference type="Pfam" id="PF12802"/>
    </source>
</evidence>
<dbReference type="SUPFAM" id="SSF46785">
    <property type="entry name" value="Winged helix' DNA-binding domain"/>
    <property type="match status" value="1"/>
</dbReference>
<dbReference type="GeneID" id="74944909"/>
<dbReference type="Gene3D" id="1.10.10.10">
    <property type="entry name" value="Winged helix-like DNA-binding domain superfamily/Winged helix DNA-binding domain"/>
    <property type="match status" value="1"/>
</dbReference>
<organism evidence="2 3">
    <name type="scientific">Salinirubellus salinus</name>
    <dbReference type="NCBI Taxonomy" id="1364945"/>
    <lineage>
        <taxon>Archaea</taxon>
        <taxon>Methanobacteriati</taxon>
        <taxon>Methanobacteriota</taxon>
        <taxon>Stenosarchaea group</taxon>
        <taxon>Halobacteria</taxon>
        <taxon>Halobacteriales</taxon>
        <taxon>Natronomonadaceae</taxon>
        <taxon>Salinirubellus</taxon>
    </lineage>
</organism>
<dbReference type="KEGG" id="ssai:N0B31_20765"/>
<dbReference type="EMBL" id="CP104003">
    <property type="protein sequence ID" value="UWM54541.1"/>
    <property type="molecule type" value="Genomic_DNA"/>
</dbReference>
<sequence length="81" mass="9001">MSQAKATTESAALDSLPPSAKFVHFVLEREPDLTQVELVERTRLSARTVRSAVADLKNADIVDEAVCLRDARKRVYSLTDQ</sequence>
<dbReference type="AlphaFoldDB" id="A0A9E7U8A3"/>
<reference evidence="2" key="1">
    <citation type="submission" date="2022-09" db="EMBL/GenBank/DDBJ databases">
        <title>Diverse halophilic archaea isolated from saline environments.</title>
        <authorList>
            <person name="Cui H.-L."/>
        </authorList>
    </citation>
    <scope>NUCLEOTIDE SEQUENCE</scope>
    <source>
        <strain evidence="2">ZS-35-S2</strain>
    </source>
</reference>
<protein>
    <submittedName>
        <fullName evidence="2">Winged helix-turn-helix transcriptional regulator</fullName>
    </submittedName>
</protein>
<gene>
    <name evidence="2" type="ORF">N0B31_20765</name>
</gene>
<dbReference type="RefSeq" id="WP_260593561.1">
    <property type="nucleotide sequence ID" value="NZ_CP104003.1"/>
</dbReference>
<dbReference type="InterPro" id="IPR000835">
    <property type="entry name" value="HTH_MarR-typ"/>
</dbReference>
<dbReference type="Proteomes" id="UP001057580">
    <property type="component" value="Chromosome"/>
</dbReference>
<feature type="domain" description="HTH marR-type" evidence="1">
    <location>
        <begin position="25"/>
        <end position="72"/>
    </location>
</feature>
<dbReference type="InterPro" id="IPR036388">
    <property type="entry name" value="WH-like_DNA-bd_sf"/>
</dbReference>
<dbReference type="Pfam" id="PF12802">
    <property type="entry name" value="MarR_2"/>
    <property type="match status" value="1"/>
</dbReference>
<dbReference type="GO" id="GO:0003700">
    <property type="term" value="F:DNA-binding transcription factor activity"/>
    <property type="evidence" value="ECO:0007669"/>
    <property type="project" value="InterPro"/>
</dbReference>